<dbReference type="RefSeq" id="WP_111645792.1">
    <property type="nucleotide sequence ID" value="NZ_QLMH01000011.1"/>
</dbReference>
<name>A0A327YDX1_9BACL</name>
<dbReference type="InterPro" id="IPR013022">
    <property type="entry name" value="Xyl_isomerase-like_TIM-brl"/>
</dbReference>
<dbReference type="OrthoDB" id="9779184at2"/>
<gene>
    <name evidence="2" type="ORF">B0I26_11174</name>
</gene>
<reference evidence="2 3" key="1">
    <citation type="submission" date="2018-06" db="EMBL/GenBank/DDBJ databases">
        <title>Genomic Encyclopedia of Type Strains, Phase III (KMG-III): the genomes of soil and plant-associated and newly described type strains.</title>
        <authorList>
            <person name="Whitman W."/>
        </authorList>
    </citation>
    <scope>NUCLEOTIDE SEQUENCE [LARGE SCALE GENOMIC DNA]</scope>
    <source>
        <strain evidence="2 3">CGMCC 1.8979</strain>
    </source>
</reference>
<organism evidence="2 3">
    <name type="scientific">Paranoxybacillus vitaminiphilus</name>
    <dbReference type="NCBI Taxonomy" id="581036"/>
    <lineage>
        <taxon>Bacteria</taxon>
        <taxon>Bacillati</taxon>
        <taxon>Bacillota</taxon>
        <taxon>Bacilli</taxon>
        <taxon>Bacillales</taxon>
        <taxon>Anoxybacillaceae</taxon>
        <taxon>Paranoxybacillus</taxon>
    </lineage>
</organism>
<evidence type="ECO:0000313" key="3">
    <source>
        <dbReference type="Proteomes" id="UP000248555"/>
    </source>
</evidence>
<dbReference type="PANTHER" id="PTHR12110">
    <property type="entry name" value="HYDROXYPYRUVATE ISOMERASE"/>
    <property type="match status" value="1"/>
</dbReference>
<dbReference type="Proteomes" id="UP000248555">
    <property type="component" value="Unassembled WGS sequence"/>
</dbReference>
<sequence>MKLGYQTNTWGGVVGHPAGVTSVKDLYYLANGSTEEALKDIAASGYKGFEIFDGNLMQYIDKKEEFKALMNQYSLDFIAVYSGGNFIFPDILEEELLKIEKVAAFASELGAKHLVVGGGAIRANGILESDYTDLGHALNKVVEIAEKYGLIPSYHPHLGTIVESPEQLDKLMTLTSINLCPDTAHIEAGGGNPVDVIKKYASRIKYVHFKDYDNGEFLPLGKGHQNFAEMMKALEEFHYDGWITVELDSYPDPKKGAEISRDFLKSLGL</sequence>
<dbReference type="PANTHER" id="PTHR12110:SF41">
    <property type="entry name" value="INOSOSE DEHYDRATASE"/>
    <property type="match status" value="1"/>
</dbReference>
<dbReference type="InterPro" id="IPR036237">
    <property type="entry name" value="Xyl_isomerase-like_sf"/>
</dbReference>
<dbReference type="Gene3D" id="3.20.20.150">
    <property type="entry name" value="Divalent-metal-dependent TIM barrel enzymes"/>
    <property type="match status" value="1"/>
</dbReference>
<evidence type="ECO:0000259" key="1">
    <source>
        <dbReference type="Pfam" id="PF01261"/>
    </source>
</evidence>
<feature type="domain" description="Xylose isomerase-like TIM barrel" evidence="1">
    <location>
        <begin position="39"/>
        <end position="266"/>
    </location>
</feature>
<dbReference type="Pfam" id="PF01261">
    <property type="entry name" value="AP_endonuc_2"/>
    <property type="match status" value="1"/>
</dbReference>
<keyword evidence="3" id="KW-1185">Reference proteome</keyword>
<evidence type="ECO:0000313" key="2">
    <source>
        <dbReference type="EMBL" id="RAK18256.1"/>
    </source>
</evidence>
<dbReference type="AlphaFoldDB" id="A0A327YDX1"/>
<dbReference type="SUPFAM" id="SSF51658">
    <property type="entry name" value="Xylose isomerase-like"/>
    <property type="match status" value="1"/>
</dbReference>
<protein>
    <submittedName>
        <fullName evidence="2">2-keto-myo-inositol dehydratase</fullName>
    </submittedName>
</protein>
<comment type="caution">
    <text evidence="2">The sequence shown here is derived from an EMBL/GenBank/DDBJ whole genome shotgun (WGS) entry which is preliminary data.</text>
</comment>
<accession>A0A327YDX1</accession>
<dbReference type="InterPro" id="IPR050312">
    <property type="entry name" value="IolE/XylAMocC-like"/>
</dbReference>
<proteinExistence type="predicted"/>
<dbReference type="EMBL" id="QLMH01000011">
    <property type="protein sequence ID" value="RAK18256.1"/>
    <property type="molecule type" value="Genomic_DNA"/>
</dbReference>